<dbReference type="EMBL" id="BONK01000020">
    <property type="protein sequence ID" value="GIG23495.1"/>
    <property type="molecule type" value="Genomic_DNA"/>
</dbReference>
<proteinExistence type="predicted"/>
<dbReference type="AlphaFoldDB" id="A0A919U108"/>
<feature type="region of interest" description="Disordered" evidence="1">
    <location>
        <begin position="208"/>
        <end position="228"/>
    </location>
</feature>
<reference evidence="2" key="1">
    <citation type="submission" date="2021-01" db="EMBL/GenBank/DDBJ databases">
        <title>Whole genome shotgun sequence of Cellulomonas chitinilytica NBRC 110799.</title>
        <authorList>
            <person name="Komaki H."/>
            <person name="Tamura T."/>
        </authorList>
    </citation>
    <scope>NUCLEOTIDE SEQUENCE</scope>
    <source>
        <strain evidence="2">NBRC 110799</strain>
    </source>
</reference>
<organism evidence="2 3">
    <name type="scientific">Cellulomonas chitinilytica</name>
    <dbReference type="NCBI Taxonomy" id="398759"/>
    <lineage>
        <taxon>Bacteria</taxon>
        <taxon>Bacillati</taxon>
        <taxon>Actinomycetota</taxon>
        <taxon>Actinomycetes</taxon>
        <taxon>Micrococcales</taxon>
        <taxon>Cellulomonadaceae</taxon>
        <taxon>Cellulomonas</taxon>
    </lineage>
</organism>
<protein>
    <submittedName>
        <fullName evidence="2">Uncharacterized protein</fullName>
    </submittedName>
</protein>
<evidence type="ECO:0000313" key="2">
    <source>
        <dbReference type="EMBL" id="GIG23495.1"/>
    </source>
</evidence>
<feature type="region of interest" description="Disordered" evidence="1">
    <location>
        <begin position="1"/>
        <end position="23"/>
    </location>
</feature>
<sequence>MRTRPAPSIPDVLPELRPGRHRRPEQGGCLMEWTSVLAGERWSDHPTCTHPLLAHLARSVNDLVEDGSRMRLTHLVPDLVGTASDDPAWSLEIADVAARHALPVARAQDARVLAVALITLDRLLEPVDGRASGKRRRTTDEALARVPVDAAWAERFTRAMGRPRRTRDLPRGVVDVSLAAVATGPRCDEDLVAMLVDAVSTCRAMLPSREDREGAGSATWRELAGARA</sequence>
<name>A0A919U108_9CELL</name>
<dbReference type="Proteomes" id="UP000632740">
    <property type="component" value="Unassembled WGS sequence"/>
</dbReference>
<gene>
    <name evidence="2" type="ORF">Cch01nite_42190</name>
</gene>
<keyword evidence="3" id="KW-1185">Reference proteome</keyword>
<dbReference type="RefSeq" id="WP_203758500.1">
    <property type="nucleotide sequence ID" value="NZ_BONK01000020.1"/>
</dbReference>
<evidence type="ECO:0000313" key="3">
    <source>
        <dbReference type="Proteomes" id="UP000632740"/>
    </source>
</evidence>
<accession>A0A919U108</accession>
<evidence type="ECO:0000256" key="1">
    <source>
        <dbReference type="SAM" id="MobiDB-lite"/>
    </source>
</evidence>
<comment type="caution">
    <text evidence="2">The sequence shown here is derived from an EMBL/GenBank/DDBJ whole genome shotgun (WGS) entry which is preliminary data.</text>
</comment>